<reference evidence="4 5" key="1">
    <citation type="submission" date="2018-07" db="EMBL/GenBank/DDBJ databases">
        <title>Genome assembly of strain KB82.</title>
        <authorList>
            <person name="Kukolya J."/>
            <person name="Horvath B."/>
            <person name="Nagy I."/>
            <person name="Toth A."/>
        </authorList>
    </citation>
    <scope>NUCLEOTIDE SEQUENCE [LARGE SCALE GENOMIC DNA]</scope>
    <source>
        <strain evidence="4 5">Kb82</strain>
    </source>
</reference>
<comment type="caution">
    <text evidence="4">The sequence shown here is derived from an EMBL/GenBank/DDBJ whole genome shotgun (WGS) entry which is preliminary data.</text>
</comment>
<dbReference type="Pfam" id="PF13439">
    <property type="entry name" value="Glyco_transf_4"/>
    <property type="match status" value="1"/>
</dbReference>
<evidence type="ECO:0000313" key="4">
    <source>
        <dbReference type="EMBL" id="MBE8723931.1"/>
    </source>
</evidence>
<feature type="domain" description="Glycosyl transferase family 1" evidence="2">
    <location>
        <begin position="190"/>
        <end position="348"/>
    </location>
</feature>
<evidence type="ECO:0000259" key="3">
    <source>
        <dbReference type="Pfam" id="PF13439"/>
    </source>
</evidence>
<dbReference type="Pfam" id="PF00534">
    <property type="entry name" value="Glycos_transf_1"/>
    <property type="match status" value="1"/>
</dbReference>
<keyword evidence="5" id="KW-1185">Reference proteome</keyword>
<proteinExistence type="predicted"/>
<dbReference type="RefSeq" id="WP_193844959.1">
    <property type="nucleotide sequence ID" value="NZ_PRDM01000001.1"/>
</dbReference>
<feature type="domain" description="Glycosyltransferase subfamily 4-like N-terminal" evidence="3">
    <location>
        <begin position="89"/>
        <end position="184"/>
    </location>
</feature>
<dbReference type="EMBL" id="PRDM01000001">
    <property type="protein sequence ID" value="MBE8723931.1"/>
    <property type="molecule type" value="Genomic_DNA"/>
</dbReference>
<dbReference type="InterPro" id="IPR001296">
    <property type="entry name" value="Glyco_trans_1"/>
</dbReference>
<dbReference type="InterPro" id="IPR028098">
    <property type="entry name" value="Glyco_trans_4-like_N"/>
</dbReference>
<dbReference type="PANTHER" id="PTHR46401">
    <property type="entry name" value="GLYCOSYLTRANSFERASE WBBK-RELATED"/>
    <property type="match status" value="1"/>
</dbReference>
<sequence>MKIILDSQAFNYQKYGGVSRYYTEIFSELQKNKSVAIDTPWFFTKNIYYKESTLFSKKQKQKTFWLGLLDNLGISIRKKSQKLNFSETKNRVLENNFDVFVPTYFDPYFLDFIGQKPFVLTVYDMIHELFPGYFSDAEKMKENKLLLIEKATRIIAVSQNTKKDILQLYPHIDASKIDVIYHGTSITVEEDKNINLPSNYILYIGSRAQYKNFDFLLQAVKELLKENPDLYLVCAGGGEFSKQEKEHLKSLALENQIIQKDFEENQLGQFYKKAKCFVFPSLYEGFGIPVLESMACGCPVVLGNHSSFPEVAENAGVYFKIDDNQDLKNKIESLLKNDILREEFAQKGLEQVKKFTWENASKQCLDVYKKAVSNN</sequence>
<dbReference type="Proteomes" id="UP000640614">
    <property type="component" value="Unassembled WGS sequence"/>
</dbReference>
<evidence type="ECO:0000256" key="1">
    <source>
        <dbReference type="ARBA" id="ARBA00022679"/>
    </source>
</evidence>
<organism evidence="4 5">
    <name type="scientific">Flavobacterium hungaricum</name>
    <dbReference type="NCBI Taxonomy" id="2082725"/>
    <lineage>
        <taxon>Bacteria</taxon>
        <taxon>Pseudomonadati</taxon>
        <taxon>Bacteroidota</taxon>
        <taxon>Flavobacteriia</taxon>
        <taxon>Flavobacteriales</taxon>
        <taxon>Flavobacteriaceae</taxon>
        <taxon>Flavobacterium</taxon>
    </lineage>
</organism>
<accession>A0ABR9TEZ9</accession>
<keyword evidence="1" id="KW-0808">Transferase</keyword>
<dbReference type="CDD" id="cd03809">
    <property type="entry name" value="GT4_MtfB-like"/>
    <property type="match status" value="1"/>
</dbReference>
<name>A0ABR9TEZ9_9FLAO</name>
<dbReference type="Gene3D" id="3.40.50.2000">
    <property type="entry name" value="Glycogen Phosphorylase B"/>
    <property type="match status" value="2"/>
</dbReference>
<dbReference type="SUPFAM" id="SSF53756">
    <property type="entry name" value="UDP-Glycosyltransferase/glycogen phosphorylase"/>
    <property type="match status" value="1"/>
</dbReference>
<evidence type="ECO:0000313" key="5">
    <source>
        <dbReference type="Proteomes" id="UP000640614"/>
    </source>
</evidence>
<evidence type="ECO:0000259" key="2">
    <source>
        <dbReference type="Pfam" id="PF00534"/>
    </source>
</evidence>
<dbReference type="PANTHER" id="PTHR46401:SF2">
    <property type="entry name" value="GLYCOSYLTRANSFERASE WBBK-RELATED"/>
    <property type="match status" value="1"/>
</dbReference>
<gene>
    <name evidence="4" type="ORF">C4F50_03150</name>
</gene>
<protein>
    <submittedName>
        <fullName evidence="4">Glycosyltransferase family 1 protein</fullName>
    </submittedName>
</protein>